<keyword evidence="3" id="KW-0694">RNA-binding</keyword>
<feature type="repeat" description="PPR" evidence="4">
    <location>
        <begin position="953"/>
        <end position="987"/>
    </location>
</feature>
<sequence length="1178" mass="133361">MKPETENSISISVSSPAPPPSSVLRLWRPAAQRNLRNQWSKLVSYRQQWASASSTARSHATSLVNSYLSQRYMPSMELGVLSDMPDIRKKACLKLFKQQVAVVNNMVSTSRSMRCFLKGPSSSPLVQFSSSSEYTNDTGDGGGIPVFTFLSVTLFEKLAEELVEIFKLELNLKRLLGMELCSISCETPEVKFCWANELYPGEFDCLSTCNLYETCQPVAPRLKDWNSDMPTGQCNRQPNQEILQVYLTTWLAEVNIDTHRVNEIFNVIGEEMHVSLLRYWTEVQEKKGLFSRGSWRHSIIPNEANYHHCSCRIVDPLEFCTAHTTPPPPPEPPNSSDLRRPKSLKPTTPINKKVPLNPLKNLFKTTRLPSPPSNQSLHLCTKLRLSSKLSPPPPPPPPPPPLLQLQEDNEIPNSETSSSKDIEFRQEGKIFVGNLPNWIKKHEVAEFFRQFGPIKNVILIKGHNSTEKNAGFGFVIYDSSTAEKSAIKAVEFDGVEFHGRVLTVKLDDGKRLKEKTQERAHWVEGAGEEQFKSKWHQERERDRMDFRKVVETQPENWQAVVTSFERIKKVTIACLIHAYAVGRDMEEALSCVRKMKEEGIKMSLVTYSIIVGGFAKICNAEAADHWFEEAKERHGTLNAIIYGNIIYAHCQTSNMDRAEALVREMEEEGIDAPIDIYHTMMDGYTMISNEKKCLIVYERLKECGFTPSVISYGCLLNLYTKIGKVSKALEVSRRMESVGIKHNMKTFSMLINGFIKLKDWANAFAVFEDVVKDGLKPDVVLYNNIIRAFCGMGNMDRAVHIVKEMQKERHRPTTRTFMPIIHGFARAGEMKRALEIFDMMRMSGCIPTVHTFNALILGLVEKRQMEKAVEILDEMTLAGVSPNEHTYTTIMHGYASLGDTGKAFEYFSKLRNEGLELDVYTYEALLKACCKSGRMQSALAVTKEMSAQKIPRNTFVYNILIDGWARRGDVWEAADLMQQMKLEGVQPDIHTYTSFINACCKAGDMQRATKTIKEMEVIGMKPNVKTYTTLIHGWARASLPEKALKCFEELKLAGLKPDKAVYHCLMTSLLSRATVAEAYIYSGALSICREMIESGLTVDMGTAVHWSRCLRKIERTGGELTEALQKTFPPDWNACHSLDANADTDMDDEPDINGDDDRYFSGGTTDDDDDDIKHRQFY</sequence>
<evidence type="ECO:0000259" key="6">
    <source>
        <dbReference type="PROSITE" id="PS50102"/>
    </source>
</evidence>
<feature type="repeat" description="PPR" evidence="4">
    <location>
        <begin position="883"/>
        <end position="917"/>
    </location>
</feature>
<keyword evidence="8" id="KW-1185">Reference proteome</keyword>
<feature type="compositionally biased region" description="Pro residues" evidence="5">
    <location>
        <begin position="390"/>
        <end position="402"/>
    </location>
</feature>
<feature type="repeat" description="PPR" evidence="4">
    <location>
        <begin position="568"/>
        <end position="602"/>
    </location>
</feature>
<dbReference type="InterPro" id="IPR000504">
    <property type="entry name" value="RRM_dom"/>
</dbReference>
<dbReference type="PANTHER" id="PTHR47447:SF17">
    <property type="entry name" value="OS12G0638900 PROTEIN"/>
    <property type="match status" value="1"/>
</dbReference>
<protein>
    <recommendedName>
        <fullName evidence="6">RRM domain-containing protein</fullName>
    </recommendedName>
</protein>
<feature type="domain" description="RRM" evidence="6">
    <location>
        <begin position="428"/>
        <end position="509"/>
    </location>
</feature>
<dbReference type="PANTHER" id="PTHR47447">
    <property type="entry name" value="OS03G0856100 PROTEIN"/>
    <property type="match status" value="1"/>
</dbReference>
<evidence type="ECO:0000256" key="5">
    <source>
        <dbReference type="SAM" id="MobiDB-lite"/>
    </source>
</evidence>
<dbReference type="SUPFAM" id="SSF54928">
    <property type="entry name" value="RNA-binding domain, RBD"/>
    <property type="match status" value="1"/>
</dbReference>
<feature type="repeat" description="PPR" evidence="4">
    <location>
        <begin position="988"/>
        <end position="1022"/>
    </location>
</feature>
<proteinExistence type="inferred from homology"/>
<dbReference type="Gene3D" id="1.25.40.10">
    <property type="entry name" value="Tetratricopeptide repeat domain"/>
    <property type="match status" value="6"/>
</dbReference>
<feature type="repeat" description="PPR" evidence="4">
    <location>
        <begin position="638"/>
        <end position="672"/>
    </location>
</feature>
<keyword evidence="2" id="KW-0677">Repeat</keyword>
<dbReference type="EMBL" id="JAFEMO010000014">
    <property type="protein sequence ID" value="KAH7547723.1"/>
    <property type="molecule type" value="Genomic_DNA"/>
</dbReference>
<dbReference type="Gene3D" id="3.30.70.330">
    <property type="match status" value="1"/>
</dbReference>
<organism evidence="7 8">
    <name type="scientific">Xanthoceras sorbifolium</name>
    <dbReference type="NCBI Taxonomy" id="99658"/>
    <lineage>
        <taxon>Eukaryota</taxon>
        <taxon>Viridiplantae</taxon>
        <taxon>Streptophyta</taxon>
        <taxon>Embryophyta</taxon>
        <taxon>Tracheophyta</taxon>
        <taxon>Spermatophyta</taxon>
        <taxon>Magnoliopsida</taxon>
        <taxon>eudicotyledons</taxon>
        <taxon>Gunneridae</taxon>
        <taxon>Pentapetalae</taxon>
        <taxon>rosids</taxon>
        <taxon>malvids</taxon>
        <taxon>Sapindales</taxon>
        <taxon>Sapindaceae</taxon>
        <taxon>Xanthoceroideae</taxon>
        <taxon>Xanthoceras</taxon>
    </lineage>
</organism>
<evidence type="ECO:0000256" key="4">
    <source>
        <dbReference type="PROSITE-ProRule" id="PRU00708"/>
    </source>
</evidence>
<feature type="repeat" description="PPR" evidence="4">
    <location>
        <begin position="708"/>
        <end position="742"/>
    </location>
</feature>
<feature type="repeat" description="PPR" evidence="4">
    <location>
        <begin position="813"/>
        <end position="847"/>
    </location>
</feature>
<dbReference type="InterPro" id="IPR011990">
    <property type="entry name" value="TPR-like_helical_dom_sf"/>
</dbReference>
<evidence type="ECO:0000256" key="2">
    <source>
        <dbReference type="ARBA" id="ARBA00022737"/>
    </source>
</evidence>
<dbReference type="NCBIfam" id="TIGR00756">
    <property type="entry name" value="PPR"/>
    <property type="match status" value="12"/>
</dbReference>
<feature type="compositionally biased region" description="Acidic residues" evidence="5">
    <location>
        <begin position="1142"/>
        <end position="1154"/>
    </location>
</feature>
<gene>
    <name evidence="7" type="ORF">JRO89_XS14G0007300</name>
</gene>
<dbReference type="Pfam" id="PF13812">
    <property type="entry name" value="PPR_3"/>
    <property type="match status" value="2"/>
</dbReference>
<evidence type="ECO:0000313" key="7">
    <source>
        <dbReference type="EMBL" id="KAH7547723.1"/>
    </source>
</evidence>
<reference evidence="7 8" key="1">
    <citation type="submission" date="2021-02" db="EMBL/GenBank/DDBJ databases">
        <title>Plant Genome Project.</title>
        <authorList>
            <person name="Zhang R.-G."/>
        </authorList>
    </citation>
    <scope>NUCLEOTIDE SEQUENCE [LARGE SCALE GENOMIC DNA]</scope>
    <source>
        <tissue evidence="7">Leaves</tissue>
    </source>
</reference>
<comment type="similarity">
    <text evidence="1">Belongs to the PPR family. P subfamily.</text>
</comment>
<feature type="region of interest" description="Disordered" evidence="5">
    <location>
        <begin position="1139"/>
        <end position="1178"/>
    </location>
</feature>
<dbReference type="InterPro" id="IPR002885">
    <property type="entry name" value="PPR_rpt"/>
</dbReference>
<dbReference type="SMART" id="SM00360">
    <property type="entry name" value="RRM"/>
    <property type="match status" value="1"/>
</dbReference>
<dbReference type="Pfam" id="PF01535">
    <property type="entry name" value="PPR"/>
    <property type="match status" value="2"/>
</dbReference>
<feature type="repeat" description="PPR" evidence="4">
    <location>
        <begin position="848"/>
        <end position="882"/>
    </location>
</feature>
<evidence type="ECO:0000256" key="3">
    <source>
        <dbReference type="PROSITE-ProRule" id="PRU00176"/>
    </source>
</evidence>
<evidence type="ECO:0000313" key="8">
    <source>
        <dbReference type="Proteomes" id="UP000827721"/>
    </source>
</evidence>
<feature type="region of interest" description="Disordered" evidence="5">
    <location>
        <begin position="1"/>
        <end position="21"/>
    </location>
</feature>
<name>A0ABQ8H339_9ROSI</name>
<evidence type="ECO:0000256" key="1">
    <source>
        <dbReference type="ARBA" id="ARBA00007626"/>
    </source>
</evidence>
<dbReference type="SUPFAM" id="SSF101447">
    <property type="entry name" value="Formin homology 2 domain (FH2 domain)"/>
    <property type="match status" value="1"/>
</dbReference>
<dbReference type="SUPFAM" id="SSF81901">
    <property type="entry name" value="HCP-like"/>
    <property type="match status" value="1"/>
</dbReference>
<feature type="region of interest" description="Disordered" evidence="5">
    <location>
        <begin position="322"/>
        <end position="356"/>
    </location>
</feature>
<feature type="repeat" description="PPR" evidence="4">
    <location>
        <begin position="743"/>
        <end position="777"/>
    </location>
</feature>
<dbReference type="PROSITE" id="PS50102">
    <property type="entry name" value="RRM"/>
    <property type="match status" value="1"/>
</dbReference>
<dbReference type="Pfam" id="PF00076">
    <property type="entry name" value="RRM_1"/>
    <property type="match status" value="1"/>
</dbReference>
<dbReference type="Pfam" id="PF12854">
    <property type="entry name" value="PPR_1"/>
    <property type="match status" value="1"/>
</dbReference>
<dbReference type="InterPro" id="IPR012677">
    <property type="entry name" value="Nucleotide-bd_a/b_plait_sf"/>
</dbReference>
<feature type="repeat" description="PPR" evidence="4">
    <location>
        <begin position="1023"/>
        <end position="1057"/>
    </location>
</feature>
<accession>A0ABQ8H339</accession>
<comment type="caution">
    <text evidence="7">The sequence shown here is derived from an EMBL/GenBank/DDBJ whole genome shotgun (WGS) entry which is preliminary data.</text>
</comment>
<dbReference type="Proteomes" id="UP000827721">
    <property type="component" value="Unassembled WGS sequence"/>
</dbReference>
<dbReference type="Pfam" id="PF13041">
    <property type="entry name" value="PPR_2"/>
    <property type="match status" value="4"/>
</dbReference>
<dbReference type="InterPro" id="IPR035979">
    <property type="entry name" value="RBD_domain_sf"/>
</dbReference>
<feature type="repeat" description="PPR" evidence="4">
    <location>
        <begin position="918"/>
        <end position="952"/>
    </location>
</feature>
<feature type="repeat" description="PPR" evidence="4">
    <location>
        <begin position="778"/>
        <end position="812"/>
    </location>
</feature>
<feature type="region of interest" description="Disordered" evidence="5">
    <location>
        <begin position="385"/>
        <end position="422"/>
    </location>
</feature>
<dbReference type="PROSITE" id="PS51375">
    <property type="entry name" value="PPR"/>
    <property type="match status" value="12"/>
</dbReference>
<dbReference type="CDD" id="cd00590">
    <property type="entry name" value="RRM_SF"/>
    <property type="match status" value="1"/>
</dbReference>